<proteinExistence type="predicted"/>
<dbReference type="GeneID" id="43331053"/>
<accession>A0A0U5CXN6</accession>
<evidence type="ECO:0000313" key="2">
    <source>
        <dbReference type="Proteomes" id="UP000066737"/>
    </source>
</evidence>
<organism evidence="1 2">
    <name type="scientific">Halobacterium hubeiense</name>
    <dbReference type="NCBI Taxonomy" id="1407499"/>
    <lineage>
        <taxon>Archaea</taxon>
        <taxon>Methanobacteriati</taxon>
        <taxon>Methanobacteriota</taxon>
        <taxon>Stenosarchaea group</taxon>
        <taxon>Halobacteria</taxon>
        <taxon>Halobacteriales</taxon>
        <taxon>Halobacteriaceae</taxon>
        <taxon>Halobacterium</taxon>
    </lineage>
</organism>
<dbReference type="AlphaFoldDB" id="A0A0U5CXN6"/>
<sequence length="47" mass="5265">MWAVYPWYWRGVALVGGLVALDDAVSHAFGIWTPLDAGWGQVWHLVP</sequence>
<keyword evidence="2" id="KW-1185">Reference proteome</keyword>
<evidence type="ECO:0000313" key="1">
    <source>
        <dbReference type="EMBL" id="CQH55248.1"/>
    </source>
</evidence>
<dbReference type="OrthoDB" id="324966at2157"/>
<protein>
    <submittedName>
        <fullName evidence="1">Uncharacterized protein</fullName>
    </submittedName>
</protein>
<name>A0A0U5CXN6_9EURY</name>
<dbReference type="KEGG" id="hhb:Hhub_2206"/>
<dbReference type="EMBL" id="LN831302">
    <property type="protein sequence ID" value="CQH55248.1"/>
    <property type="molecule type" value="Genomic_DNA"/>
</dbReference>
<reference evidence="2" key="1">
    <citation type="journal article" date="2016" name="Environ. Microbiol.">
        <title>The complete genome of a viable archaeum isolated from 123-million-year-old rock salt.</title>
        <authorList>
            <person name="Jaakkola S.T."/>
            <person name="Pfeiffer F."/>
            <person name="Ravantti J.J."/>
            <person name="Guo Q."/>
            <person name="Liu Y."/>
            <person name="Chen X."/>
            <person name="Ma H."/>
            <person name="Yang C."/>
            <person name="Oksanen H.M."/>
            <person name="Bamford D.H."/>
        </authorList>
    </citation>
    <scope>NUCLEOTIDE SEQUENCE</scope>
    <source>
        <strain evidence="2">JI20-1</strain>
    </source>
</reference>
<dbReference type="RefSeq" id="WP_157533989.1">
    <property type="nucleotide sequence ID" value="NZ_LN831302.1"/>
</dbReference>
<dbReference type="STRING" id="1407499.HHUB_2206"/>
<gene>
    <name evidence="1" type="ORF">HHUB_2206</name>
</gene>
<dbReference type="Proteomes" id="UP000066737">
    <property type="component" value="Chromosome I"/>
</dbReference>